<sequence length="40" mass="4085">MASPAPLWQRLAWMAAIWAASVLALGAVAGAIRFMLAGSG</sequence>
<reference evidence="2 3" key="1">
    <citation type="submission" date="2023-07" db="EMBL/GenBank/DDBJ databases">
        <title>Genomic Encyclopedia of Type Strains, Phase IV (KMG-IV): sequencing the most valuable type-strain genomes for metagenomic binning, comparative biology and taxonomic classification.</title>
        <authorList>
            <person name="Goeker M."/>
        </authorList>
    </citation>
    <scope>NUCLEOTIDE SEQUENCE [LARGE SCALE GENOMIC DNA]</scope>
    <source>
        <strain evidence="2 3">DSM 19619</strain>
    </source>
</reference>
<keyword evidence="1" id="KW-0812">Transmembrane</keyword>
<keyword evidence="1" id="KW-1133">Transmembrane helix</keyword>
<dbReference type="Proteomes" id="UP001242480">
    <property type="component" value="Unassembled WGS sequence"/>
</dbReference>
<evidence type="ECO:0000313" key="3">
    <source>
        <dbReference type="Proteomes" id="UP001242480"/>
    </source>
</evidence>
<comment type="caution">
    <text evidence="2">The sequence shown here is derived from an EMBL/GenBank/DDBJ whole genome shotgun (WGS) entry which is preliminary data.</text>
</comment>
<dbReference type="EMBL" id="JAUSVX010000004">
    <property type="protein sequence ID" value="MDQ0469915.1"/>
    <property type="molecule type" value="Genomic_DNA"/>
</dbReference>
<dbReference type="RefSeq" id="WP_307273130.1">
    <property type="nucleotide sequence ID" value="NZ_JAUSVX010000004.1"/>
</dbReference>
<name>A0ABU0J6M1_9HYPH</name>
<keyword evidence="3" id="KW-1185">Reference proteome</keyword>
<dbReference type="Pfam" id="PF10617">
    <property type="entry name" value="DUF2474"/>
    <property type="match status" value="1"/>
</dbReference>
<proteinExistence type="predicted"/>
<evidence type="ECO:0000256" key="1">
    <source>
        <dbReference type="SAM" id="Phobius"/>
    </source>
</evidence>
<gene>
    <name evidence="2" type="ORF">QO011_002931</name>
</gene>
<accession>A0ABU0J6M1</accession>
<keyword evidence="1" id="KW-0472">Membrane</keyword>
<evidence type="ECO:0008006" key="4">
    <source>
        <dbReference type="Google" id="ProtNLM"/>
    </source>
</evidence>
<feature type="transmembrane region" description="Helical" evidence="1">
    <location>
        <begin position="12"/>
        <end position="36"/>
    </location>
</feature>
<protein>
    <recommendedName>
        <fullName evidence="4">DUF2474 domain-containing protein</fullName>
    </recommendedName>
</protein>
<dbReference type="InterPro" id="IPR018895">
    <property type="entry name" value="DUF2474"/>
</dbReference>
<evidence type="ECO:0000313" key="2">
    <source>
        <dbReference type="EMBL" id="MDQ0469915.1"/>
    </source>
</evidence>
<organism evidence="2 3">
    <name type="scientific">Labrys wisconsinensis</name>
    <dbReference type="NCBI Taxonomy" id="425677"/>
    <lineage>
        <taxon>Bacteria</taxon>
        <taxon>Pseudomonadati</taxon>
        <taxon>Pseudomonadota</taxon>
        <taxon>Alphaproteobacteria</taxon>
        <taxon>Hyphomicrobiales</taxon>
        <taxon>Xanthobacteraceae</taxon>
        <taxon>Labrys</taxon>
    </lineage>
</organism>